<dbReference type="PANTHER" id="PTHR11439:SF483">
    <property type="entry name" value="PEPTIDE SYNTHASE GLIP-LIKE, PUTATIVE (AFU_ORTHOLOGUE AFUA_3G12920)-RELATED"/>
    <property type="match status" value="1"/>
</dbReference>
<dbReference type="AlphaFoldDB" id="A0A9Q3K0Y3"/>
<organism evidence="1 2">
    <name type="scientific">Austropuccinia psidii MF-1</name>
    <dbReference type="NCBI Taxonomy" id="1389203"/>
    <lineage>
        <taxon>Eukaryota</taxon>
        <taxon>Fungi</taxon>
        <taxon>Dikarya</taxon>
        <taxon>Basidiomycota</taxon>
        <taxon>Pucciniomycotina</taxon>
        <taxon>Pucciniomycetes</taxon>
        <taxon>Pucciniales</taxon>
        <taxon>Sphaerophragmiaceae</taxon>
        <taxon>Austropuccinia</taxon>
    </lineage>
</organism>
<dbReference type="EMBL" id="AVOT02087329">
    <property type="protein sequence ID" value="MBW0570985.1"/>
    <property type="molecule type" value="Genomic_DNA"/>
</dbReference>
<sequence length="145" mass="16627">MKDLGKEDLLLRRKIFHNKARFSLSQEQYIQKIPEPFNVINLALAKTPLKPGLALKKASKDEVRAFSKLVMNLRSIIGALNYISTNTREDITFSINHLSQFTENPNLNHLVGSLKVLCYLYNTRKTTLNYYSKGKSDIMTYACKV</sequence>
<evidence type="ECO:0000313" key="1">
    <source>
        <dbReference type="EMBL" id="MBW0570985.1"/>
    </source>
</evidence>
<comment type="caution">
    <text evidence="1">The sequence shown here is derived from an EMBL/GenBank/DDBJ whole genome shotgun (WGS) entry which is preliminary data.</text>
</comment>
<protein>
    <submittedName>
        <fullName evidence="1">Uncharacterized protein</fullName>
    </submittedName>
</protein>
<dbReference type="PANTHER" id="PTHR11439">
    <property type="entry name" value="GAG-POL-RELATED RETROTRANSPOSON"/>
    <property type="match status" value="1"/>
</dbReference>
<proteinExistence type="predicted"/>
<evidence type="ECO:0000313" key="2">
    <source>
        <dbReference type="Proteomes" id="UP000765509"/>
    </source>
</evidence>
<accession>A0A9Q3K0Y3</accession>
<keyword evidence="2" id="KW-1185">Reference proteome</keyword>
<reference evidence="1" key="1">
    <citation type="submission" date="2021-03" db="EMBL/GenBank/DDBJ databases">
        <title>Draft genome sequence of rust myrtle Austropuccinia psidii MF-1, a brazilian biotype.</title>
        <authorList>
            <person name="Quecine M.C."/>
            <person name="Pachon D.M.R."/>
            <person name="Bonatelli M.L."/>
            <person name="Correr F.H."/>
            <person name="Franceschini L.M."/>
            <person name="Leite T.F."/>
            <person name="Margarido G.R.A."/>
            <person name="Almeida C.A."/>
            <person name="Ferrarezi J.A."/>
            <person name="Labate C.A."/>
        </authorList>
    </citation>
    <scope>NUCLEOTIDE SEQUENCE</scope>
    <source>
        <strain evidence="1">MF-1</strain>
    </source>
</reference>
<dbReference type="Proteomes" id="UP000765509">
    <property type="component" value="Unassembled WGS sequence"/>
</dbReference>
<dbReference type="OrthoDB" id="3344688at2759"/>
<name>A0A9Q3K0Y3_9BASI</name>
<gene>
    <name evidence="1" type="ORF">O181_110700</name>
</gene>